<feature type="region of interest" description="Disordered" evidence="1">
    <location>
        <begin position="1"/>
        <end position="53"/>
    </location>
</feature>
<name>A0AAE0Z2M2_9GAST</name>
<accession>A0AAE0Z2M2</accession>
<dbReference type="EMBL" id="JAWDGP010004850">
    <property type="protein sequence ID" value="KAK3761749.1"/>
    <property type="molecule type" value="Genomic_DNA"/>
</dbReference>
<reference evidence="2" key="1">
    <citation type="journal article" date="2023" name="G3 (Bethesda)">
        <title>A reference genome for the long-term kleptoplast-retaining sea slug Elysia crispata morphotype clarki.</title>
        <authorList>
            <person name="Eastman K.E."/>
            <person name="Pendleton A.L."/>
            <person name="Shaikh M.A."/>
            <person name="Suttiyut T."/>
            <person name="Ogas R."/>
            <person name="Tomko P."/>
            <person name="Gavelis G."/>
            <person name="Widhalm J.R."/>
            <person name="Wisecaver J.H."/>
        </authorList>
    </citation>
    <scope>NUCLEOTIDE SEQUENCE</scope>
    <source>
        <strain evidence="2">ECLA1</strain>
    </source>
</reference>
<comment type="caution">
    <text evidence="2">The sequence shown here is derived from an EMBL/GenBank/DDBJ whole genome shotgun (WGS) entry which is preliminary data.</text>
</comment>
<evidence type="ECO:0000256" key="1">
    <source>
        <dbReference type="SAM" id="MobiDB-lite"/>
    </source>
</evidence>
<feature type="region of interest" description="Disordered" evidence="1">
    <location>
        <begin position="101"/>
        <end position="120"/>
    </location>
</feature>
<organism evidence="2 3">
    <name type="scientific">Elysia crispata</name>
    <name type="common">lettuce slug</name>
    <dbReference type="NCBI Taxonomy" id="231223"/>
    <lineage>
        <taxon>Eukaryota</taxon>
        <taxon>Metazoa</taxon>
        <taxon>Spiralia</taxon>
        <taxon>Lophotrochozoa</taxon>
        <taxon>Mollusca</taxon>
        <taxon>Gastropoda</taxon>
        <taxon>Heterobranchia</taxon>
        <taxon>Euthyneura</taxon>
        <taxon>Panpulmonata</taxon>
        <taxon>Sacoglossa</taxon>
        <taxon>Placobranchoidea</taxon>
        <taxon>Plakobranchidae</taxon>
        <taxon>Elysia</taxon>
    </lineage>
</organism>
<dbReference type="AlphaFoldDB" id="A0AAE0Z2M2"/>
<sequence>MRYLLTSQPARQTFSERHLPTSQPASQSDQHSDRHSELMPTITLPRGGKGGNKKLKHKILTANFPPLPTPSVFTSVSRSKHFLLSLSANRLQSLHIHQSQVRYKPGEVTGNGKSARDICE</sequence>
<evidence type="ECO:0000313" key="3">
    <source>
        <dbReference type="Proteomes" id="UP001283361"/>
    </source>
</evidence>
<keyword evidence="3" id="KW-1185">Reference proteome</keyword>
<protein>
    <submittedName>
        <fullName evidence="2">Uncharacterized protein</fullName>
    </submittedName>
</protein>
<gene>
    <name evidence="2" type="ORF">RRG08_010364</name>
</gene>
<dbReference type="Proteomes" id="UP001283361">
    <property type="component" value="Unassembled WGS sequence"/>
</dbReference>
<evidence type="ECO:0000313" key="2">
    <source>
        <dbReference type="EMBL" id="KAK3761749.1"/>
    </source>
</evidence>
<feature type="compositionally biased region" description="Polar residues" evidence="1">
    <location>
        <begin position="1"/>
        <end position="13"/>
    </location>
</feature>
<proteinExistence type="predicted"/>
<feature type="compositionally biased region" description="Polar residues" evidence="1">
    <location>
        <begin position="20"/>
        <end position="29"/>
    </location>
</feature>